<gene>
    <name evidence="3" type="ORF">GCM10020367_22280</name>
</gene>
<protein>
    <submittedName>
        <fullName evidence="3">Uncharacterized protein</fullName>
    </submittedName>
</protein>
<keyword evidence="4" id="KW-1185">Reference proteome</keyword>
<feature type="region of interest" description="Disordered" evidence="1">
    <location>
        <begin position="91"/>
        <end position="144"/>
    </location>
</feature>
<reference evidence="4" key="1">
    <citation type="journal article" date="2019" name="Int. J. Syst. Evol. Microbiol.">
        <title>The Global Catalogue of Microorganisms (GCM) 10K type strain sequencing project: providing services to taxonomists for standard genome sequencing and annotation.</title>
        <authorList>
            <consortium name="The Broad Institute Genomics Platform"/>
            <consortium name="The Broad Institute Genome Sequencing Center for Infectious Disease"/>
            <person name="Wu L."/>
            <person name="Ma J."/>
        </authorList>
    </citation>
    <scope>NUCLEOTIDE SEQUENCE [LARGE SCALE GENOMIC DNA]</scope>
    <source>
        <strain evidence="4">JCM 9651</strain>
    </source>
</reference>
<sequence>MCSRTLLVLFFHCLPKTTARGYAEPVPDDVGGRPFPDGWEPDDDRGGAEEDFASVVFDEDFVRAAGIHEPTAVERLLAAAQARAEAEAAKARAGAGAGEDEPYEDGYEAYGPDGGEYGPGRIRRDDAYDPAGLGAAGADPYGRHGGVLRPYRGQARWHRPVAWLLALLMGVGMVALAFTAVYRGASGNRQDQVPPPASSGFDTGPDSGTAVPPRSGEGSATGVPAAPSASAEYSAPPVSAVPRTP</sequence>
<feature type="compositionally biased region" description="Low complexity" evidence="1">
    <location>
        <begin position="223"/>
        <end position="245"/>
    </location>
</feature>
<evidence type="ECO:0000256" key="2">
    <source>
        <dbReference type="SAM" id="Phobius"/>
    </source>
</evidence>
<keyword evidence="2" id="KW-0812">Transmembrane</keyword>
<organism evidence="3 4">
    <name type="scientific">Streptomyces sannanensis</name>
    <dbReference type="NCBI Taxonomy" id="285536"/>
    <lineage>
        <taxon>Bacteria</taxon>
        <taxon>Bacillati</taxon>
        <taxon>Actinomycetota</taxon>
        <taxon>Actinomycetes</taxon>
        <taxon>Kitasatosporales</taxon>
        <taxon>Streptomycetaceae</taxon>
        <taxon>Streptomyces</taxon>
    </lineage>
</organism>
<feature type="compositionally biased region" description="Acidic residues" evidence="1">
    <location>
        <begin position="98"/>
        <end position="107"/>
    </location>
</feature>
<feature type="transmembrane region" description="Helical" evidence="2">
    <location>
        <begin position="161"/>
        <end position="182"/>
    </location>
</feature>
<dbReference type="Proteomes" id="UP001499990">
    <property type="component" value="Unassembled WGS sequence"/>
</dbReference>
<evidence type="ECO:0000313" key="4">
    <source>
        <dbReference type="Proteomes" id="UP001499990"/>
    </source>
</evidence>
<feature type="compositionally biased region" description="Low complexity" evidence="1">
    <location>
        <begin position="129"/>
        <end position="140"/>
    </location>
</feature>
<keyword evidence="2" id="KW-1133">Transmembrane helix</keyword>
<accession>A0ABP6S9R8</accession>
<evidence type="ECO:0000256" key="1">
    <source>
        <dbReference type="SAM" id="MobiDB-lite"/>
    </source>
</evidence>
<proteinExistence type="predicted"/>
<keyword evidence="2" id="KW-0472">Membrane</keyword>
<comment type="caution">
    <text evidence="3">The sequence shown here is derived from an EMBL/GenBank/DDBJ whole genome shotgun (WGS) entry which is preliminary data.</text>
</comment>
<feature type="region of interest" description="Disordered" evidence="1">
    <location>
        <begin position="25"/>
        <end position="48"/>
    </location>
</feature>
<dbReference type="EMBL" id="BAAAYL010000001">
    <property type="protein sequence ID" value="GAA3371474.1"/>
    <property type="molecule type" value="Genomic_DNA"/>
</dbReference>
<name>A0ABP6S9R8_9ACTN</name>
<evidence type="ECO:0000313" key="3">
    <source>
        <dbReference type="EMBL" id="GAA3371474.1"/>
    </source>
</evidence>
<feature type="region of interest" description="Disordered" evidence="1">
    <location>
        <begin position="187"/>
        <end position="245"/>
    </location>
</feature>